<sequence length="305" mass="34912">MDDIYKLDDGMYIFKSFFRSAAGYRLFFDGYGSSSHIAEIADDVVVVEALASSHQVIISGSKMNVVIHQPDFGDTAIFPFFHTPLFENFTSVFSLSVALSHTTALTWTPICSASSMFSSKNVALPRDLLFKFPTNCIVVLLSPSLYIITKKQRGFKIVNKLREHYESQLKIVGLDLTDLDDDIQVLLNEYVDLQQCTNLYDLRLSNLKSFYYEKKREHIEHGAFVKRLENEIEKQESDLEKNQAECALLEKFIEVTNKRLVSESAMENEKLNVESNMKILNEKLNNLNIPEDIPDIDELIRKLNS</sequence>
<proteinExistence type="predicted"/>
<dbReference type="Proteomes" id="UP000078200">
    <property type="component" value="Unassembled WGS sequence"/>
</dbReference>
<reference evidence="2" key="1">
    <citation type="submission" date="2020-05" db="UniProtKB">
        <authorList>
            <consortium name="EnsemblMetazoa"/>
        </authorList>
    </citation>
    <scope>IDENTIFICATION</scope>
    <source>
        <strain evidence="2">TTRI</strain>
    </source>
</reference>
<evidence type="ECO:0000313" key="2">
    <source>
        <dbReference type="EnsemblMetazoa" id="GAUT014716-PA"/>
    </source>
</evidence>
<organism evidence="2 3">
    <name type="scientific">Glossina austeni</name>
    <name type="common">Savannah tsetse fly</name>
    <dbReference type="NCBI Taxonomy" id="7395"/>
    <lineage>
        <taxon>Eukaryota</taxon>
        <taxon>Metazoa</taxon>
        <taxon>Ecdysozoa</taxon>
        <taxon>Arthropoda</taxon>
        <taxon>Hexapoda</taxon>
        <taxon>Insecta</taxon>
        <taxon>Pterygota</taxon>
        <taxon>Neoptera</taxon>
        <taxon>Endopterygota</taxon>
        <taxon>Diptera</taxon>
        <taxon>Brachycera</taxon>
        <taxon>Muscomorpha</taxon>
        <taxon>Hippoboscoidea</taxon>
        <taxon>Glossinidae</taxon>
        <taxon>Glossina</taxon>
    </lineage>
</organism>
<name>A0A1A9UTE4_GLOAU</name>
<evidence type="ECO:0000256" key="1">
    <source>
        <dbReference type="SAM" id="Coils"/>
    </source>
</evidence>
<dbReference type="AlphaFoldDB" id="A0A1A9UTE4"/>
<protein>
    <submittedName>
        <fullName evidence="2">Uncharacterized protein</fullName>
    </submittedName>
</protein>
<dbReference type="STRING" id="7395.A0A1A9UTE4"/>
<keyword evidence="1" id="KW-0175">Coiled coil</keyword>
<keyword evidence="3" id="KW-1185">Reference proteome</keyword>
<dbReference type="EnsemblMetazoa" id="GAUT014716-RA">
    <property type="protein sequence ID" value="GAUT014716-PA"/>
    <property type="gene ID" value="GAUT014716"/>
</dbReference>
<feature type="coiled-coil region" evidence="1">
    <location>
        <begin position="225"/>
        <end position="283"/>
    </location>
</feature>
<evidence type="ECO:0000313" key="3">
    <source>
        <dbReference type="Proteomes" id="UP000078200"/>
    </source>
</evidence>
<dbReference type="VEuPathDB" id="VectorBase:GAUT014716"/>
<accession>A0A1A9UTE4</accession>